<feature type="compositionally biased region" description="Low complexity" evidence="1">
    <location>
        <begin position="444"/>
        <end position="458"/>
    </location>
</feature>
<evidence type="ECO:0000313" key="2">
    <source>
        <dbReference type="EMBL" id="KAA0194068.1"/>
    </source>
</evidence>
<dbReference type="PANTHER" id="PTHR46379:SF1">
    <property type="entry name" value="ZINC FINGER MYND DOMAIN-CONTAINING PROTEIN 11"/>
    <property type="match status" value="1"/>
</dbReference>
<dbReference type="InterPro" id="IPR011011">
    <property type="entry name" value="Znf_FYVE_PHD"/>
</dbReference>
<organism evidence="2 3">
    <name type="scientific">Fasciolopsis buskii</name>
    <dbReference type="NCBI Taxonomy" id="27845"/>
    <lineage>
        <taxon>Eukaryota</taxon>
        <taxon>Metazoa</taxon>
        <taxon>Spiralia</taxon>
        <taxon>Lophotrochozoa</taxon>
        <taxon>Platyhelminthes</taxon>
        <taxon>Trematoda</taxon>
        <taxon>Digenea</taxon>
        <taxon>Plagiorchiida</taxon>
        <taxon>Echinostomata</taxon>
        <taxon>Echinostomatoidea</taxon>
        <taxon>Fasciolidae</taxon>
        <taxon>Fasciolopsis</taxon>
    </lineage>
</organism>
<feature type="region of interest" description="Disordered" evidence="1">
    <location>
        <begin position="628"/>
        <end position="649"/>
    </location>
</feature>
<reference evidence="2" key="1">
    <citation type="submission" date="2019-05" db="EMBL/GenBank/DDBJ databases">
        <title>Annotation for the trematode Fasciolopsis buski.</title>
        <authorList>
            <person name="Choi Y.-J."/>
        </authorList>
    </citation>
    <scope>NUCLEOTIDE SEQUENCE</scope>
    <source>
        <strain evidence="2">HT</strain>
        <tissue evidence="2">Whole worm</tissue>
    </source>
</reference>
<dbReference type="PANTHER" id="PTHR46379">
    <property type="entry name" value="ZINC FINGER MYND DOMAIN-CONTAINING"/>
    <property type="match status" value="1"/>
</dbReference>
<dbReference type="AlphaFoldDB" id="A0A8E0RUF3"/>
<dbReference type="GO" id="GO:0009966">
    <property type="term" value="P:regulation of signal transduction"/>
    <property type="evidence" value="ECO:0007669"/>
    <property type="project" value="TreeGrafter"/>
</dbReference>
<feature type="compositionally biased region" description="Low complexity" evidence="1">
    <location>
        <begin position="628"/>
        <end position="645"/>
    </location>
</feature>
<evidence type="ECO:0000313" key="3">
    <source>
        <dbReference type="Proteomes" id="UP000728185"/>
    </source>
</evidence>
<proteinExistence type="predicted"/>
<keyword evidence="3" id="KW-1185">Reference proteome</keyword>
<sequence>MSVKRLTDPVYLQFIWNAIETTNKEGSESTFPAILSYIRSKCDNKCTEAKLSSEISHAISDGCIKVEHHAYHLVDVYSTFQRGKSDWLVYSIFRCRYCYECHGPGRVVSCPTCFRVFHIDCLPTASESHWACRLPVEDPTIGSSLEPGSGLPPNHPCPVCLRLERVVDTGVTSVSDLQKIFSCALDWIRSKVHWRTMQKVGYLYEPQRNDFLVYRQINTRMIGDKMRADPATDGYPNRTSLLVELDNLVHNAAVLYGSKNDMSNMARQIRSQMRRAMRESAFCVDCYLRPNSMSSVARLTAPCRVPHRLLWFQHNGWSFRPCKMLYESSEGYEVICFGGRHEREFVSRSRAVDMTFTALELGLRLTPSLKKALDEAEEYKANQSAYDRGVSTFAVLENKPVRKRPHGSDKGNSDRQSPALGNDIGEQSNRKRKAGPKYNSAFGSVDSSSTVSVNSTISEPKRRKSHQSSSPSEMTVTEVSRPTSGLDSYRTSLQGRNRRMSVETSHEFTDGKSFSLISGEHRRLYPHVIYFSSPLQSHSVARSGLASVSSPTTVTTSVSALAAATVVSGGSQSVSLGIKAVSTAGVWPFAANCGARPPSFSGGHTPNMHHHNANSYYNMNSTSNALNNTNTSVGALNTTNTTTNNIGPTPPFSCNSSSSSASSCYSSVSPAALSTTSGLGSSVSDPKSVDASPGEMTAAVLGNPYFCCTSNENNLNQSGISATSSTQLDNSLLKSLEVRSLVELQFITIYQLWISNM</sequence>
<gene>
    <name evidence="2" type="ORF">FBUS_01083</name>
</gene>
<feature type="compositionally biased region" description="Polar residues" evidence="1">
    <location>
        <begin position="467"/>
        <end position="495"/>
    </location>
</feature>
<evidence type="ECO:0000256" key="1">
    <source>
        <dbReference type="SAM" id="MobiDB-lite"/>
    </source>
</evidence>
<dbReference type="OrthoDB" id="6272564at2759"/>
<dbReference type="GO" id="GO:0005634">
    <property type="term" value="C:nucleus"/>
    <property type="evidence" value="ECO:0007669"/>
    <property type="project" value="TreeGrafter"/>
</dbReference>
<dbReference type="EMBL" id="LUCM01004636">
    <property type="protein sequence ID" value="KAA0194068.1"/>
    <property type="molecule type" value="Genomic_DNA"/>
</dbReference>
<protein>
    <submittedName>
        <fullName evidence="2">Zinc finger MYND domain containing protein 11</fullName>
    </submittedName>
</protein>
<name>A0A8E0RUF3_9TREM</name>
<accession>A0A8E0RUF3</accession>
<dbReference type="Proteomes" id="UP000728185">
    <property type="component" value="Unassembled WGS sequence"/>
</dbReference>
<dbReference type="SUPFAM" id="SSF57903">
    <property type="entry name" value="FYVE/PHD zinc finger"/>
    <property type="match status" value="1"/>
</dbReference>
<dbReference type="GO" id="GO:0003714">
    <property type="term" value="F:transcription corepressor activity"/>
    <property type="evidence" value="ECO:0007669"/>
    <property type="project" value="InterPro"/>
</dbReference>
<dbReference type="Gene3D" id="2.30.30.140">
    <property type="match status" value="1"/>
</dbReference>
<comment type="caution">
    <text evidence="2">The sequence shown here is derived from an EMBL/GenBank/DDBJ whole genome shotgun (WGS) entry which is preliminary data.</text>
</comment>
<dbReference type="InterPro" id="IPR047269">
    <property type="entry name" value="ZMY11"/>
</dbReference>
<dbReference type="GO" id="GO:0034243">
    <property type="term" value="P:regulation of transcription elongation by RNA polymerase II"/>
    <property type="evidence" value="ECO:0007669"/>
    <property type="project" value="InterPro"/>
</dbReference>
<feature type="region of interest" description="Disordered" evidence="1">
    <location>
        <begin position="396"/>
        <end position="504"/>
    </location>
</feature>